<name>A0A6P1M7Z4_9BACT</name>
<keyword evidence="1" id="KW-0328">Glycosyltransferase</keyword>
<organism evidence="3 4">
    <name type="scientific">Tichowtungia aerotolerans</name>
    <dbReference type="NCBI Taxonomy" id="2697043"/>
    <lineage>
        <taxon>Bacteria</taxon>
        <taxon>Pseudomonadati</taxon>
        <taxon>Kiritimatiellota</taxon>
        <taxon>Tichowtungiia</taxon>
        <taxon>Tichowtungiales</taxon>
        <taxon>Tichowtungiaceae</taxon>
        <taxon>Tichowtungia</taxon>
    </lineage>
</organism>
<keyword evidence="4" id="KW-1185">Reference proteome</keyword>
<dbReference type="EMBL" id="CP047593">
    <property type="protein sequence ID" value="QHI68644.1"/>
    <property type="molecule type" value="Genomic_DNA"/>
</dbReference>
<dbReference type="PANTHER" id="PTHR34136:SF1">
    <property type="entry name" value="UDP-N-ACETYL-D-MANNOSAMINURONIC ACID TRANSFERASE"/>
    <property type="match status" value="1"/>
</dbReference>
<gene>
    <name evidence="3" type="ORF">GT409_04015</name>
</gene>
<proteinExistence type="predicted"/>
<dbReference type="NCBIfam" id="TIGR00696">
    <property type="entry name" value="wecG_tagA_cpsF"/>
    <property type="match status" value="1"/>
</dbReference>
<dbReference type="InterPro" id="IPR004629">
    <property type="entry name" value="WecG_TagA_CpsF"/>
</dbReference>
<evidence type="ECO:0000313" key="4">
    <source>
        <dbReference type="Proteomes" id="UP000464954"/>
    </source>
</evidence>
<dbReference type="InterPro" id="IPR036513">
    <property type="entry name" value="STAS_dom_sf"/>
</dbReference>
<accession>A0A6P1M7Z4</accession>
<reference evidence="3 4" key="1">
    <citation type="submission" date="2020-01" db="EMBL/GenBank/DDBJ databases">
        <title>Ponticoccus aerotolerans gen. nov., sp. nov., an anaerobic bacterium and proposal of Ponticoccusceae fam. nov., Ponticoccusles ord. nov. and Ponticoccuse classis nov. in the phylum Kiritimatiellaeota.</title>
        <authorList>
            <person name="Zhou L.Y."/>
            <person name="Du Z.J."/>
        </authorList>
    </citation>
    <scope>NUCLEOTIDE SEQUENCE [LARGE SCALE GENOMIC DNA]</scope>
    <source>
        <strain evidence="3 4">S-5007</strain>
    </source>
</reference>
<dbReference type="AlphaFoldDB" id="A0A6P1M7Z4"/>
<dbReference type="Proteomes" id="UP000464954">
    <property type="component" value="Chromosome"/>
</dbReference>
<evidence type="ECO:0000313" key="3">
    <source>
        <dbReference type="EMBL" id="QHI68644.1"/>
    </source>
</evidence>
<dbReference type="Gene3D" id="3.30.750.24">
    <property type="entry name" value="STAS domain"/>
    <property type="match status" value="1"/>
</dbReference>
<dbReference type="Pfam" id="PF03808">
    <property type="entry name" value="Glyco_tran_WecG"/>
    <property type="match status" value="1"/>
</dbReference>
<dbReference type="CDD" id="cd06533">
    <property type="entry name" value="Glyco_transf_WecG_TagA"/>
    <property type="match status" value="1"/>
</dbReference>
<dbReference type="RefSeq" id="WP_160627164.1">
    <property type="nucleotide sequence ID" value="NZ_CP047593.1"/>
</dbReference>
<sequence length="354" mass="39371">MQKTPFVLFGVPFHNVTFEEAIQWTIDRVRSGRPGVIATVNLDFLVLAQADPELRTVLREADLVIADGFPPVKLAPFFGPPLKGRVTGSDITPMLAERAEKEGISIYGLGAAEGVAAKAMEVLKKRHPNLKVAGAWSPPYAPLEQMEHAEILRRLDEAKPDILFTAFGAPKQDKFNHMHVKTWNVPVAIGIGGTLDFIAGVQTRAPVWVQKLQCEWLWRWGTNPKRLTKRYASNIAFLMRAVWLTMQLRLGRNIPAAVDSSAPPHWAEHGVEYHEFQSLEKLPEISAAKVVVDLRDAEWLESNEIGALLELSKRSEKTVLLHAGSRIRKLWEFSKLSDGLPLASNCTEALALLG</sequence>
<dbReference type="KEGG" id="taer:GT409_04015"/>
<dbReference type="PANTHER" id="PTHR34136">
    <property type="match status" value="1"/>
</dbReference>
<evidence type="ECO:0000256" key="1">
    <source>
        <dbReference type="ARBA" id="ARBA00022676"/>
    </source>
</evidence>
<protein>
    <submittedName>
        <fullName evidence="3">WecB/TagA/CpsF family glycosyltransferase</fullName>
    </submittedName>
</protein>
<keyword evidence="2 3" id="KW-0808">Transferase</keyword>
<dbReference type="GO" id="GO:0016758">
    <property type="term" value="F:hexosyltransferase activity"/>
    <property type="evidence" value="ECO:0007669"/>
    <property type="project" value="TreeGrafter"/>
</dbReference>
<evidence type="ECO:0000256" key="2">
    <source>
        <dbReference type="ARBA" id="ARBA00022679"/>
    </source>
</evidence>